<sequence length="45" mass="4600">MTLRPPVEPMLAQAVESVPGPGPGAGALGASRGRPSEEEKWTVVS</sequence>
<evidence type="ECO:0000313" key="3">
    <source>
        <dbReference type="Proteomes" id="UP000608522"/>
    </source>
</evidence>
<proteinExistence type="predicted"/>
<reference evidence="3" key="1">
    <citation type="submission" date="2023-07" db="EMBL/GenBank/DDBJ databases">
        <title>Whole genome shotgun sequence of Streptomyces spororaveus NBRC 15456.</title>
        <authorList>
            <person name="Komaki H."/>
            <person name="Tamura T."/>
        </authorList>
    </citation>
    <scope>NUCLEOTIDE SEQUENCE [LARGE SCALE GENOMIC DNA]</scope>
    <source>
        <strain evidence="3">NBRC 15456</strain>
    </source>
</reference>
<organism evidence="2 3">
    <name type="scientific">Streptomyces spororaveus</name>
    <dbReference type="NCBI Taxonomy" id="284039"/>
    <lineage>
        <taxon>Bacteria</taxon>
        <taxon>Bacillati</taxon>
        <taxon>Actinomycetota</taxon>
        <taxon>Actinomycetes</taxon>
        <taxon>Kitasatosporales</taxon>
        <taxon>Streptomycetaceae</taxon>
        <taxon>Streptomyces</taxon>
    </lineage>
</organism>
<feature type="region of interest" description="Disordered" evidence="1">
    <location>
        <begin position="15"/>
        <end position="45"/>
    </location>
</feature>
<protein>
    <submittedName>
        <fullName evidence="2">Uncharacterized protein</fullName>
    </submittedName>
</protein>
<dbReference type="EMBL" id="BNED01000005">
    <property type="protein sequence ID" value="GHI75050.1"/>
    <property type="molecule type" value="Genomic_DNA"/>
</dbReference>
<dbReference type="Proteomes" id="UP000608522">
    <property type="component" value="Unassembled WGS sequence"/>
</dbReference>
<gene>
    <name evidence="2" type="ORF">Sspor_06110</name>
</gene>
<evidence type="ECO:0000313" key="2">
    <source>
        <dbReference type="EMBL" id="GHI75050.1"/>
    </source>
</evidence>
<comment type="caution">
    <text evidence="2">The sequence shown here is derived from an EMBL/GenBank/DDBJ whole genome shotgun (WGS) entry which is preliminary data.</text>
</comment>
<keyword evidence="3" id="KW-1185">Reference proteome</keyword>
<feature type="compositionally biased region" description="Basic and acidic residues" evidence="1">
    <location>
        <begin position="34"/>
        <end position="45"/>
    </location>
</feature>
<evidence type="ECO:0000256" key="1">
    <source>
        <dbReference type="SAM" id="MobiDB-lite"/>
    </source>
</evidence>
<name>A0ABQ3T3S9_9ACTN</name>
<accession>A0ABQ3T3S9</accession>